<feature type="transmembrane region" description="Helical" evidence="2">
    <location>
        <begin position="21"/>
        <end position="39"/>
    </location>
</feature>
<feature type="compositionally biased region" description="Acidic residues" evidence="1">
    <location>
        <begin position="185"/>
        <end position="203"/>
    </location>
</feature>
<evidence type="ECO:0000256" key="1">
    <source>
        <dbReference type="SAM" id="MobiDB-lite"/>
    </source>
</evidence>
<evidence type="ECO:0000313" key="4">
    <source>
        <dbReference type="Proteomes" id="UP001293593"/>
    </source>
</evidence>
<evidence type="ECO:0000313" key="3">
    <source>
        <dbReference type="EMBL" id="KAK4275338.1"/>
    </source>
</evidence>
<evidence type="ECO:0000256" key="2">
    <source>
        <dbReference type="SAM" id="Phobius"/>
    </source>
</evidence>
<keyword evidence="2" id="KW-0812">Transmembrane</keyword>
<dbReference type="PANTHER" id="PTHR34947:SF2">
    <property type="entry name" value="TRANSMEMBRANE PROTEIN"/>
    <property type="match status" value="1"/>
</dbReference>
<sequence length="267" mass="30857">MDKVRSLSLESLNFQSFKAQYVIKITQLLVSVSVCSFLFSPSSLLAFLHYFNFYFSTFPLHLFTHTIDKNCMFLLCNGLLVFVGITRSFSSSSGSDDEVSSSSSKYVDDGSSSEYSDIEAREPLLEVEAEERSREPDELNIPSDEAVEIKYYEGDEDMEIKAIVEHEVEQQKGEEELKASHLTLEDEETGMLDAGEKEEEEEGSKDHDFLIEEGIEEEEIEYEEEEDDDDAENYRLSTEELNKKFDDFIRRMREDLRIEARQQLIMV</sequence>
<reference evidence="3" key="1">
    <citation type="submission" date="2023-10" db="EMBL/GenBank/DDBJ databases">
        <title>Chromosome-level genome of the transformable northern wattle, Acacia crassicarpa.</title>
        <authorList>
            <person name="Massaro I."/>
            <person name="Sinha N.R."/>
            <person name="Poethig S."/>
            <person name="Leichty A.R."/>
        </authorList>
    </citation>
    <scope>NUCLEOTIDE SEQUENCE</scope>
    <source>
        <strain evidence="3">Acra3RX</strain>
        <tissue evidence="3">Leaf</tissue>
    </source>
</reference>
<feature type="compositionally biased region" description="Low complexity" evidence="1">
    <location>
        <begin position="91"/>
        <end position="114"/>
    </location>
</feature>
<organism evidence="3 4">
    <name type="scientific">Acacia crassicarpa</name>
    <name type="common">northern wattle</name>
    <dbReference type="NCBI Taxonomy" id="499986"/>
    <lineage>
        <taxon>Eukaryota</taxon>
        <taxon>Viridiplantae</taxon>
        <taxon>Streptophyta</taxon>
        <taxon>Embryophyta</taxon>
        <taxon>Tracheophyta</taxon>
        <taxon>Spermatophyta</taxon>
        <taxon>Magnoliopsida</taxon>
        <taxon>eudicotyledons</taxon>
        <taxon>Gunneridae</taxon>
        <taxon>Pentapetalae</taxon>
        <taxon>rosids</taxon>
        <taxon>fabids</taxon>
        <taxon>Fabales</taxon>
        <taxon>Fabaceae</taxon>
        <taxon>Caesalpinioideae</taxon>
        <taxon>mimosoid clade</taxon>
        <taxon>Acacieae</taxon>
        <taxon>Acacia</taxon>
    </lineage>
</organism>
<keyword evidence="4" id="KW-1185">Reference proteome</keyword>
<dbReference type="AlphaFoldDB" id="A0AAE1JWB0"/>
<dbReference type="PANTHER" id="PTHR34947">
    <property type="entry name" value="TRANSMEMBRANE PROTEIN"/>
    <property type="match status" value="1"/>
</dbReference>
<comment type="caution">
    <text evidence="3">The sequence shown here is derived from an EMBL/GenBank/DDBJ whole genome shotgun (WGS) entry which is preliminary data.</text>
</comment>
<name>A0AAE1JWB0_9FABA</name>
<feature type="region of interest" description="Disordered" evidence="1">
    <location>
        <begin position="168"/>
        <end position="210"/>
    </location>
</feature>
<dbReference type="EMBL" id="JAWXYG010000004">
    <property type="protein sequence ID" value="KAK4275338.1"/>
    <property type="molecule type" value="Genomic_DNA"/>
</dbReference>
<feature type="compositionally biased region" description="Basic and acidic residues" evidence="1">
    <location>
        <begin position="168"/>
        <end position="179"/>
    </location>
</feature>
<accession>A0AAE1JWB0</accession>
<proteinExistence type="predicted"/>
<dbReference type="Proteomes" id="UP001293593">
    <property type="component" value="Unassembled WGS sequence"/>
</dbReference>
<gene>
    <name evidence="3" type="ORF">QN277_018438</name>
</gene>
<feature type="region of interest" description="Disordered" evidence="1">
    <location>
        <begin position="91"/>
        <end position="146"/>
    </location>
</feature>
<keyword evidence="2" id="KW-1133">Transmembrane helix</keyword>
<keyword evidence="2" id="KW-0472">Membrane</keyword>
<evidence type="ECO:0008006" key="5">
    <source>
        <dbReference type="Google" id="ProtNLM"/>
    </source>
</evidence>
<protein>
    <recommendedName>
        <fullName evidence="5">DUF4408 domain-containing protein</fullName>
    </recommendedName>
</protein>
<feature type="compositionally biased region" description="Basic and acidic residues" evidence="1">
    <location>
        <begin position="118"/>
        <end position="137"/>
    </location>
</feature>